<dbReference type="RefSeq" id="WP_188932675.1">
    <property type="nucleotide sequence ID" value="NZ_BMJC01000003.1"/>
</dbReference>
<dbReference type="Proteomes" id="UP000607559">
    <property type="component" value="Unassembled WGS sequence"/>
</dbReference>
<feature type="transmembrane region" description="Helical" evidence="1">
    <location>
        <begin position="77"/>
        <end position="95"/>
    </location>
</feature>
<feature type="transmembrane region" description="Helical" evidence="1">
    <location>
        <begin position="49"/>
        <end position="70"/>
    </location>
</feature>
<organism evidence="2 3">
    <name type="scientific">Puia dinghuensis</name>
    <dbReference type="NCBI Taxonomy" id="1792502"/>
    <lineage>
        <taxon>Bacteria</taxon>
        <taxon>Pseudomonadati</taxon>
        <taxon>Bacteroidota</taxon>
        <taxon>Chitinophagia</taxon>
        <taxon>Chitinophagales</taxon>
        <taxon>Chitinophagaceae</taxon>
        <taxon>Puia</taxon>
    </lineage>
</organism>
<feature type="transmembrane region" description="Helical" evidence="1">
    <location>
        <begin position="12"/>
        <end position="29"/>
    </location>
</feature>
<evidence type="ECO:0000313" key="3">
    <source>
        <dbReference type="Proteomes" id="UP000607559"/>
    </source>
</evidence>
<accession>A0A8J2UE04</accession>
<reference evidence="2" key="1">
    <citation type="journal article" date="2014" name="Int. J. Syst. Evol. Microbiol.">
        <title>Complete genome sequence of Corynebacterium casei LMG S-19264T (=DSM 44701T), isolated from a smear-ripened cheese.</title>
        <authorList>
            <consortium name="US DOE Joint Genome Institute (JGI-PGF)"/>
            <person name="Walter F."/>
            <person name="Albersmeier A."/>
            <person name="Kalinowski J."/>
            <person name="Ruckert C."/>
        </authorList>
    </citation>
    <scope>NUCLEOTIDE SEQUENCE</scope>
    <source>
        <strain evidence="2">CGMCC 1.15448</strain>
    </source>
</reference>
<keyword evidence="1" id="KW-0812">Transmembrane</keyword>
<protein>
    <recommendedName>
        <fullName evidence="4">Stationary phase survival protein SurE</fullName>
    </recommendedName>
</protein>
<sequence length="98" mass="11216">MIFKKDNLRLGLVLGLIAPILSLVIYYFVQFYPLYTIREFFGFIQTNKSQVTAISVPCLVLNIALFTIYINTHRDKTAKGVFAATLIYAILAMLFKFI</sequence>
<reference evidence="2" key="2">
    <citation type="submission" date="2020-09" db="EMBL/GenBank/DDBJ databases">
        <authorList>
            <person name="Sun Q."/>
            <person name="Zhou Y."/>
        </authorList>
    </citation>
    <scope>NUCLEOTIDE SEQUENCE</scope>
    <source>
        <strain evidence="2">CGMCC 1.15448</strain>
    </source>
</reference>
<keyword evidence="1" id="KW-1133">Transmembrane helix</keyword>
<evidence type="ECO:0008006" key="4">
    <source>
        <dbReference type="Google" id="ProtNLM"/>
    </source>
</evidence>
<keyword evidence="3" id="KW-1185">Reference proteome</keyword>
<keyword evidence="1" id="KW-0472">Membrane</keyword>
<dbReference type="EMBL" id="BMJC01000003">
    <property type="protein sequence ID" value="GGB03174.1"/>
    <property type="molecule type" value="Genomic_DNA"/>
</dbReference>
<name>A0A8J2UE04_9BACT</name>
<dbReference type="AlphaFoldDB" id="A0A8J2UE04"/>
<evidence type="ECO:0000313" key="2">
    <source>
        <dbReference type="EMBL" id="GGB03174.1"/>
    </source>
</evidence>
<evidence type="ECO:0000256" key="1">
    <source>
        <dbReference type="SAM" id="Phobius"/>
    </source>
</evidence>
<gene>
    <name evidence="2" type="ORF">GCM10011511_28070</name>
</gene>
<comment type="caution">
    <text evidence="2">The sequence shown here is derived from an EMBL/GenBank/DDBJ whole genome shotgun (WGS) entry which is preliminary data.</text>
</comment>
<proteinExistence type="predicted"/>